<reference evidence="1" key="1">
    <citation type="journal article" date="2022" name="bioRxiv">
        <title>Population genetic analysis of Ophidiomyces ophidiicola, the causative agent of snake fungal disease, indicates recent introductions to the USA.</title>
        <authorList>
            <person name="Ladner J.T."/>
            <person name="Palmer J.M."/>
            <person name="Ettinger C.L."/>
            <person name="Stajich J.E."/>
            <person name="Farrell T.M."/>
            <person name="Glorioso B.M."/>
            <person name="Lawson B."/>
            <person name="Price S.J."/>
            <person name="Stengle A.G."/>
            <person name="Grear D.A."/>
            <person name="Lorch J.M."/>
        </authorList>
    </citation>
    <scope>NUCLEOTIDE SEQUENCE</scope>
    <source>
        <strain evidence="1">NWHC 24266-5</strain>
    </source>
</reference>
<proteinExistence type="predicted"/>
<dbReference type="EMBL" id="JALBCA010000036">
    <property type="protein sequence ID" value="KAI2387754.1"/>
    <property type="molecule type" value="Genomic_DNA"/>
</dbReference>
<gene>
    <name evidence="1" type="ORF">LOY88_002898</name>
</gene>
<protein>
    <submittedName>
        <fullName evidence="1">Uncharacterized protein</fullName>
    </submittedName>
</protein>
<accession>A0ACB8UXN9</accession>
<comment type="caution">
    <text evidence="1">The sequence shown here is derived from an EMBL/GenBank/DDBJ whole genome shotgun (WGS) entry which is preliminary data.</text>
</comment>
<evidence type="ECO:0000313" key="1">
    <source>
        <dbReference type="EMBL" id="KAI2387754.1"/>
    </source>
</evidence>
<name>A0ACB8UXN9_9EURO</name>
<sequence>MARHRYRKTRVRGKKKHHRLSGVKKFMPVSCLEVLLHLHPTSSTSRNDKEGSEIPILGGGNVARCLDGGTGGVFHQRSHMNPNAAPFIPSNERQQVAPVPEDQPSLMQLTPFPSRLPPPSYTPLSTYQPAHPSFGSESFFGPLEASCNFDIPAYYFFAQESAFTPFRCECTFCCYAQMAPPTADARNCQSWAPPAPNHGYHGPATFNRLPTQMQPQGPVVSQQQLNSSSANPTARGYQTQFISTHAVHQNPCVQGNFQPAALQNDASAAPREYKGPLIVPPKSVPSIAGANTHQALHHTEPYERAPRLQVAHHQTVTAPSAYTSAPNTFSGTDPRLASVNNISVTSSTINLNGKVIDIPIDDGARQSSIPTAGVLKIMNRREADTSLKIPYGISKQEVLHLMGRRARLLPSCIGTPVHIIMDRSTAKTMDCYVEFLTSADAKETLEWLNRGLPSSPPHLGDRVVDVEISSQDELLKDLFPRANCILWKNGRPILTPNNDPYSVGFKGFLTTEEIYCMIRNAEMPRRAPFASKCPQRTYESLASTLYKFPWHATALYTVEDRNALYYACYRQLEALVPRVAEKQTLGLDSRLVLDLLAAGLRCPTFSDRQKAALYAAAGDMNAFNATPATAKYWPFDTLICKSNANEETVNKFARLVAAGVGQKNPGNKVLANNWVPRQGVSSPFGCIWLEFGRGHAHLKWDMAIQYETKVLREVVFEGLKATREGPQRGSSTPRAAGNNGMARRP</sequence>
<organism evidence="1">
    <name type="scientific">Ophidiomyces ophidiicola</name>
    <dbReference type="NCBI Taxonomy" id="1387563"/>
    <lineage>
        <taxon>Eukaryota</taxon>
        <taxon>Fungi</taxon>
        <taxon>Dikarya</taxon>
        <taxon>Ascomycota</taxon>
        <taxon>Pezizomycotina</taxon>
        <taxon>Eurotiomycetes</taxon>
        <taxon>Eurotiomycetidae</taxon>
        <taxon>Onygenales</taxon>
        <taxon>Onygenaceae</taxon>
        <taxon>Ophidiomyces</taxon>
    </lineage>
</organism>